<evidence type="ECO:0000256" key="1">
    <source>
        <dbReference type="SAM" id="SignalP"/>
    </source>
</evidence>
<evidence type="ECO:0000313" key="3">
    <source>
        <dbReference type="EMBL" id="GAA1867983.1"/>
    </source>
</evidence>
<sequence>MTERLGDVFWRMFRRVRTAPFAAVSLALAACTTAVPVAATQQAVAPQGSGWQYQLQGRIDTTVPARTFVVDLFDTPESTVRELKAAGRTVICYVNAGASETWRRDSAALPEVVRGDELAEWPGEHWYDIRRTDLLGPFLSQRFDLCRQKGFDGVEADNVDGYANRNGLGLTAADQLTYNRFVARLAHDRGLTIGLKNDLEQVAALEPSFDFAVNEQCAQYGECARLEPFVKAGKPVLHVEYTLSTAEFCADSSRQAFQSIRKPKDLTAPREACPG</sequence>
<dbReference type="SUPFAM" id="SSF51445">
    <property type="entry name" value="(Trans)glycosidases"/>
    <property type="match status" value="1"/>
</dbReference>
<protein>
    <submittedName>
        <fullName evidence="3">Endo alpha-1,4 polygalactosaminidase</fullName>
    </submittedName>
</protein>
<dbReference type="PANTHER" id="PTHR35273">
    <property type="entry name" value="ALPHA-1,4 POLYGALACTOSAMINIDASE, PUTATIVE (AFU_ORTHOLOGUE AFUA_3G07890)-RELATED"/>
    <property type="match status" value="1"/>
</dbReference>
<keyword evidence="1" id="KW-0732">Signal</keyword>
<accession>A0ABN2NG69</accession>
<dbReference type="PANTHER" id="PTHR35273:SF2">
    <property type="entry name" value="ALPHA-GALACTOSIDASE"/>
    <property type="match status" value="1"/>
</dbReference>
<reference evidence="3 4" key="1">
    <citation type="journal article" date="2019" name="Int. J. Syst. Evol. Microbiol.">
        <title>The Global Catalogue of Microorganisms (GCM) 10K type strain sequencing project: providing services to taxonomists for standard genome sequencing and annotation.</title>
        <authorList>
            <consortium name="The Broad Institute Genomics Platform"/>
            <consortium name="The Broad Institute Genome Sequencing Center for Infectious Disease"/>
            <person name="Wu L."/>
            <person name="Ma J."/>
        </authorList>
    </citation>
    <scope>NUCLEOTIDE SEQUENCE [LARGE SCALE GENOMIC DNA]</scope>
    <source>
        <strain evidence="3 4">JCM 16009</strain>
    </source>
</reference>
<feature type="chain" id="PRO_5046812637" evidence="1">
    <location>
        <begin position="30"/>
        <end position="275"/>
    </location>
</feature>
<dbReference type="Proteomes" id="UP001500449">
    <property type="component" value="Unassembled WGS sequence"/>
</dbReference>
<organism evidence="3 4">
    <name type="scientific">Pseudonocardia ailaonensis</name>
    <dbReference type="NCBI Taxonomy" id="367279"/>
    <lineage>
        <taxon>Bacteria</taxon>
        <taxon>Bacillati</taxon>
        <taxon>Actinomycetota</taxon>
        <taxon>Actinomycetes</taxon>
        <taxon>Pseudonocardiales</taxon>
        <taxon>Pseudonocardiaceae</taxon>
        <taxon>Pseudonocardia</taxon>
    </lineage>
</organism>
<dbReference type="Gene3D" id="3.20.20.70">
    <property type="entry name" value="Aldolase class I"/>
    <property type="match status" value="1"/>
</dbReference>
<feature type="domain" description="Glycoside-hydrolase family GH114 TIM-barrel" evidence="2">
    <location>
        <begin position="51"/>
        <end position="267"/>
    </location>
</feature>
<evidence type="ECO:0000259" key="2">
    <source>
        <dbReference type="Pfam" id="PF03537"/>
    </source>
</evidence>
<feature type="signal peptide" evidence="1">
    <location>
        <begin position="1"/>
        <end position="29"/>
    </location>
</feature>
<comment type="caution">
    <text evidence="3">The sequence shown here is derived from an EMBL/GenBank/DDBJ whole genome shotgun (WGS) entry which is preliminary data.</text>
</comment>
<dbReference type="PROSITE" id="PS51257">
    <property type="entry name" value="PROKAR_LIPOPROTEIN"/>
    <property type="match status" value="1"/>
</dbReference>
<dbReference type="Pfam" id="PF03537">
    <property type="entry name" value="Glyco_hydro_114"/>
    <property type="match status" value="1"/>
</dbReference>
<dbReference type="InterPro" id="IPR013785">
    <property type="entry name" value="Aldolase_TIM"/>
</dbReference>
<dbReference type="EMBL" id="BAAAQK010000023">
    <property type="protein sequence ID" value="GAA1867983.1"/>
    <property type="molecule type" value="Genomic_DNA"/>
</dbReference>
<dbReference type="InterPro" id="IPR017853">
    <property type="entry name" value="GH"/>
</dbReference>
<name>A0ABN2NG69_9PSEU</name>
<proteinExistence type="predicted"/>
<evidence type="ECO:0000313" key="4">
    <source>
        <dbReference type="Proteomes" id="UP001500449"/>
    </source>
</evidence>
<keyword evidence="4" id="KW-1185">Reference proteome</keyword>
<dbReference type="RefSeq" id="WP_344423389.1">
    <property type="nucleotide sequence ID" value="NZ_BAAAQK010000023.1"/>
</dbReference>
<dbReference type="InterPro" id="IPR004352">
    <property type="entry name" value="GH114_TIM-barrel"/>
</dbReference>
<gene>
    <name evidence="3" type="ORF">GCM10009836_55560</name>
</gene>